<evidence type="ECO:0000313" key="2">
    <source>
        <dbReference type="Proteomes" id="UP000308600"/>
    </source>
</evidence>
<name>A0ACD3AAF4_9AGAR</name>
<gene>
    <name evidence="1" type="ORF">BDN72DRAFT_903777</name>
</gene>
<organism evidence="1 2">
    <name type="scientific">Pluteus cervinus</name>
    <dbReference type="NCBI Taxonomy" id="181527"/>
    <lineage>
        <taxon>Eukaryota</taxon>
        <taxon>Fungi</taxon>
        <taxon>Dikarya</taxon>
        <taxon>Basidiomycota</taxon>
        <taxon>Agaricomycotina</taxon>
        <taxon>Agaricomycetes</taxon>
        <taxon>Agaricomycetidae</taxon>
        <taxon>Agaricales</taxon>
        <taxon>Pluteineae</taxon>
        <taxon>Pluteaceae</taxon>
        <taxon>Pluteus</taxon>
    </lineage>
</organism>
<evidence type="ECO:0000313" key="1">
    <source>
        <dbReference type="EMBL" id="TFK61807.1"/>
    </source>
</evidence>
<protein>
    <submittedName>
        <fullName evidence="1">Alpha/beta hydrolase domain-containing protein</fullName>
    </submittedName>
</protein>
<dbReference type="Proteomes" id="UP000308600">
    <property type="component" value="Unassembled WGS sequence"/>
</dbReference>
<dbReference type="EMBL" id="ML208627">
    <property type="protein sequence ID" value="TFK61807.1"/>
    <property type="molecule type" value="Genomic_DNA"/>
</dbReference>
<reference evidence="1 2" key="1">
    <citation type="journal article" date="2019" name="Nat. Ecol. Evol.">
        <title>Megaphylogeny resolves global patterns of mushroom evolution.</title>
        <authorList>
            <person name="Varga T."/>
            <person name="Krizsan K."/>
            <person name="Foldi C."/>
            <person name="Dima B."/>
            <person name="Sanchez-Garcia M."/>
            <person name="Sanchez-Ramirez S."/>
            <person name="Szollosi G.J."/>
            <person name="Szarkandi J.G."/>
            <person name="Papp V."/>
            <person name="Albert L."/>
            <person name="Andreopoulos W."/>
            <person name="Angelini C."/>
            <person name="Antonin V."/>
            <person name="Barry K.W."/>
            <person name="Bougher N.L."/>
            <person name="Buchanan P."/>
            <person name="Buyck B."/>
            <person name="Bense V."/>
            <person name="Catcheside P."/>
            <person name="Chovatia M."/>
            <person name="Cooper J."/>
            <person name="Damon W."/>
            <person name="Desjardin D."/>
            <person name="Finy P."/>
            <person name="Geml J."/>
            <person name="Haridas S."/>
            <person name="Hughes K."/>
            <person name="Justo A."/>
            <person name="Karasinski D."/>
            <person name="Kautmanova I."/>
            <person name="Kiss B."/>
            <person name="Kocsube S."/>
            <person name="Kotiranta H."/>
            <person name="LaButti K.M."/>
            <person name="Lechner B.E."/>
            <person name="Liimatainen K."/>
            <person name="Lipzen A."/>
            <person name="Lukacs Z."/>
            <person name="Mihaltcheva S."/>
            <person name="Morgado L.N."/>
            <person name="Niskanen T."/>
            <person name="Noordeloos M.E."/>
            <person name="Ohm R.A."/>
            <person name="Ortiz-Santana B."/>
            <person name="Ovrebo C."/>
            <person name="Racz N."/>
            <person name="Riley R."/>
            <person name="Savchenko A."/>
            <person name="Shiryaev A."/>
            <person name="Soop K."/>
            <person name="Spirin V."/>
            <person name="Szebenyi C."/>
            <person name="Tomsovsky M."/>
            <person name="Tulloss R.E."/>
            <person name="Uehling J."/>
            <person name="Grigoriev I.V."/>
            <person name="Vagvolgyi C."/>
            <person name="Papp T."/>
            <person name="Martin F.M."/>
            <person name="Miettinen O."/>
            <person name="Hibbett D.S."/>
            <person name="Nagy L.G."/>
        </authorList>
    </citation>
    <scope>NUCLEOTIDE SEQUENCE [LARGE SCALE GENOMIC DNA]</scope>
    <source>
        <strain evidence="1 2">NL-1719</strain>
    </source>
</reference>
<keyword evidence="2" id="KW-1185">Reference proteome</keyword>
<proteinExistence type="predicted"/>
<accession>A0ACD3AAF4</accession>
<keyword evidence="1" id="KW-0378">Hydrolase</keyword>
<sequence length="310" mass="34403">MDLVAQIQDTELGPSLIERTGGIFTPFLEEKRAQITGHPKKSFKYGPTDRHQLDVYYPTNVEATAQVPVLFWIYGGGFVRGDRNLPAPRNLIYSNVGTYFAQRGFLTIIPDYRLAPGVQFPEPHKDVYDAVRWAVKNIPQEFPQAETEQIFLMGHSAGASHVITATLHAETAQAYSDIRPRIAGLCLFAGPYHPTNDFAPSVEAYWGGIEKAKENSALGLLHSASDEIISGLPPMVFLEAEREPEWLRGTRINLQRALRESRGIPDAPIILAKGHNHISPPACLQSGQGEEWAENVIQWIQGVLAKNAQK</sequence>